<organism evidence="2 3">
    <name type="scientific">Micromonospora chaiyaphumensis</name>
    <dbReference type="NCBI Taxonomy" id="307119"/>
    <lineage>
        <taxon>Bacteria</taxon>
        <taxon>Bacillati</taxon>
        <taxon>Actinomycetota</taxon>
        <taxon>Actinomycetes</taxon>
        <taxon>Micromonosporales</taxon>
        <taxon>Micromonosporaceae</taxon>
        <taxon>Micromonospora</taxon>
    </lineage>
</organism>
<evidence type="ECO:0000313" key="2">
    <source>
        <dbReference type="EMBL" id="SCE63765.1"/>
    </source>
</evidence>
<protein>
    <submittedName>
        <fullName evidence="2">AraC-type DNA-binding protein</fullName>
    </submittedName>
</protein>
<sequence length="267" mass="29006">MVVADLTVDVGSLGGESRQVTTEENVGLRFEHRDTEIDGSLVDRVWRTRSGAEETMTSAARTCWQLVLSRTQGRLHAGLRGPETRATTAPVPPDTEFLGVRFAFGAVLRPHPGASVVDGYVSFPVTESGRIVIGGEGWEAPTFENVEHLVRRLQDAGLLVPSHLGDGEQVTGRSGASPTERTLQRRYRAVTGLSRTAVRQIDRANAAATMLRDGLDWHPVVETLGYFDQAHLARALRRYVGCTARELQAGGFAAMSFLYKTHPGPGS</sequence>
<dbReference type="PROSITE" id="PS01124">
    <property type="entry name" value="HTH_ARAC_FAMILY_2"/>
    <property type="match status" value="1"/>
</dbReference>
<dbReference type="GO" id="GO:0043565">
    <property type="term" value="F:sequence-specific DNA binding"/>
    <property type="evidence" value="ECO:0007669"/>
    <property type="project" value="InterPro"/>
</dbReference>
<name>A0A1C4TWF4_9ACTN</name>
<proteinExistence type="predicted"/>
<keyword evidence="2" id="KW-0238">DNA-binding</keyword>
<dbReference type="EMBL" id="FMCS01000001">
    <property type="protein sequence ID" value="SCE63765.1"/>
    <property type="molecule type" value="Genomic_DNA"/>
</dbReference>
<evidence type="ECO:0000259" key="1">
    <source>
        <dbReference type="PROSITE" id="PS01124"/>
    </source>
</evidence>
<keyword evidence="3" id="KW-1185">Reference proteome</keyword>
<evidence type="ECO:0000313" key="3">
    <source>
        <dbReference type="Proteomes" id="UP000199629"/>
    </source>
</evidence>
<dbReference type="InterPro" id="IPR018060">
    <property type="entry name" value="HTH_AraC"/>
</dbReference>
<accession>A0A1C4TWF4</accession>
<dbReference type="Proteomes" id="UP000199629">
    <property type="component" value="Unassembled WGS sequence"/>
</dbReference>
<dbReference type="Gene3D" id="1.10.10.60">
    <property type="entry name" value="Homeodomain-like"/>
    <property type="match status" value="1"/>
</dbReference>
<dbReference type="SMART" id="SM00342">
    <property type="entry name" value="HTH_ARAC"/>
    <property type="match status" value="1"/>
</dbReference>
<dbReference type="GO" id="GO:0003700">
    <property type="term" value="F:DNA-binding transcription factor activity"/>
    <property type="evidence" value="ECO:0007669"/>
    <property type="project" value="InterPro"/>
</dbReference>
<reference evidence="3" key="1">
    <citation type="submission" date="2016-06" db="EMBL/GenBank/DDBJ databases">
        <authorList>
            <person name="Varghese N."/>
            <person name="Submissions Spin"/>
        </authorList>
    </citation>
    <scope>NUCLEOTIDE SEQUENCE [LARGE SCALE GENOMIC DNA]</scope>
    <source>
        <strain evidence="3">DSM 45246</strain>
    </source>
</reference>
<dbReference type="Pfam" id="PF12833">
    <property type="entry name" value="HTH_18"/>
    <property type="match status" value="1"/>
</dbReference>
<gene>
    <name evidence="2" type="ORF">GA0070214_10148</name>
</gene>
<dbReference type="AlphaFoldDB" id="A0A1C4TWF4"/>
<feature type="domain" description="HTH araC/xylS-type" evidence="1">
    <location>
        <begin position="179"/>
        <end position="250"/>
    </location>
</feature>